<dbReference type="eggNOG" id="COG0784">
    <property type="taxonomic scope" value="Bacteria"/>
</dbReference>
<dbReference type="GO" id="GO:0000160">
    <property type="term" value="P:phosphorelay signal transduction system"/>
    <property type="evidence" value="ECO:0007669"/>
    <property type="project" value="InterPro"/>
</dbReference>
<evidence type="ECO:0000313" key="4">
    <source>
        <dbReference type="EMBL" id="EIG51858.1"/>
    </source>
</evidence>
<evidence type="ECO:0000256" key="2">
    <source>
        <dbReference type="PROSITE-ProRule" id="PRU00169"/>
    </source>
</evidence>
<accession>I2PWF2</accession>
<dbReference type="InterPro" id="IPR011006">
    <property type="entry name" value="CheY-like_superfamily"/>
</dbReference>
<dbReference type="Pfam" id="PF00072">
    <property type="entry name" value="Response_reg"/>
    <property type="match status" value="1"/>
</dbReference>
<dbReference type="Gene3D" id="3.40.50.2300">
    <property type="match status" value="1"/>
</dbReference>
<protein>
    <submittedName>
        <fullName evidence="4">Response regulator with CheY-like receiver domain and winged-helix DNA-binding domain</fullName>
    </submittedName>
</protein>
<dbReference type="AlphaFoldDB" id="I2PWF2"/>
<dbReference type="GO" id="GO:0003677">
    <property type="term" value="F:DNA binding"/>
    <property type="evidence" value="ECO:0007669"/>
    <property type="project" value="UniProtKB-KW"/>
</dbReference>
<dbReference type="SUPFAM" id="SSF52172">
    <property type="entry name" value="CheY-like"/>
    <property type="match status" value="1"/>
</dbReference>
<dbReference type="PANTHER" id="PTHR44591:SF3">
    <property type="entry name" value="RESPONSE REGULATORY DOMAIN-CONTAINING PROTEIN"/>
    <property type="match status" value="1"/>
</dbReference>
<gene>
    <name evidence="4" type="ORF">DesU5LDRAFT_0141</name>
</gene>
<dbReference type="STRING" id="596152.DesU5LDRAFT_0141"/>
<proteinExistence type="predicted"/>
<feature type="modified residue" description="4-aspartylphosphate" evidence="2">
    <location>
        <position position="65"/>
    </location>
</feature>
<dbReference type="SMART" id="SM00448">
    <property type="entry name" value="REC"/>
    <property type="match status" value="1"/>
</dbReference>
<sequence length="219" mass="23183">MEAGEGRLEATARRRVLIVEDDPLSARVAAKILDRLGYSVCAEIETGEEAVSEAAVLLPDVVLMDINLAGAMDGVAAARVIIEGLGVPVIFLTAAVDREIMDRVAATGAAGYIQKPVKLLDLKANLEMAITRRHRERPCPVDPAALPRPLLDAVARALGRAFAIVSPDGRLLFAYPESGLVGELFADAFPGQSAAQAPGDTPWTDASGRSFGFVRLLPE</sequence>
<dbReference type="PROSITE" id="PS50110">
    <property type="entry name" value="RESPONSE_REGULATORY"/>
    <property type="match status" value="1"/>
</dbReference>
<evidence type="ECO:0000256" key="1">
    <source>
        <dbReference type="ARBA" id="ARBA00022553"/>
    </source>
</evidence>
<dbReference type="PANTHER" id="PTHR44591">
    <property type="entry name" value="STRESS RESPONSE REGULATOR PROTEIN 1"/>
    <property type="match status" value="1"/>
</dbReference>
<dbReference type="InterPro" id="IPR050595">
    <property type="entry name" value="Bact_response_regulator"/>
</dbReference>
<organism evidence="4">
    <name type="scientific">Desulfovibrio sp. U5L</name>
    <dbReference type="NCBI Taxonomy" id="596152"/>
    <lineage>
        <taxon>Bacteria</taxon>
        <taxon>Pseudomonadati</taxon>
        <taxon>Thermodesulfobacteriota</taxon>
        <taxon>Desulfovibrionia</taxon>
        <taxon>Desulfovibrionales</taxon>
        <taxon>Desulfovibrionaceae</taxon>
        <taxon>Desulfovibrio</taxon>
    </lineage>
</organism>
<dbReference type="CDD" id="cd17534">
    <property type="entry name" value="REC_DC-like"/>
    <property type="match status" value="1"/>
</dbReference>
<reference evidence="4" key="1">
    <citation type="submission" date="2011-11" db="EMBL/GenBank/DDBJ databases">
        <title>Improved High-Quality Draft sequence of Desulfovibrio sp. U5L.</title>
        <authorList>
            <consortium name="US DOE Joint Genome Institute"/>
            <person name="Lucas S."/>
            <person name="Han J."/>
            <person name="Lapidus A."/>
            <person name="Cheng J.-F."/>
            <person name="Goodwin L."/>
            <person name="Pitluck S."/>
            <person name="Peters L."/>
            <person name="Ovchinnikova G."/>
            <person name="Held B."/>
            <person name="Detter J.C."/>
            <person name="Han C."/>
            <person name="Tapia R."/>
            <person name="Land M."/>
            <person name="Hauser L."/>
            <person name="Kyrpides N."/>
            <person name="Ivanova N."/>
            <person name="Pagani I."/>
            <person name="Gabster J."/>
            <person name="Walker C."/>
            <person name="Stolyar S."/>
            <person name="Stahl D."/>
            <person name="Arkin A."/>
            <person name="Dehal P."/>
            <person name="Hazen T."/>
            <person name="Woyke T."/>
        </authorList>
    </citation>
    <scope>NUCLEOTIDE SEQUENCE [LARGE SCALE GENOMIC DNA]</scope>
    <source>
        <strain evidence="4">U5L</strain>
    </source>
</reference>
<keyword evidence="1 2" id="KW-0597">Phosphoprotein</keyword>
<evidence type="ECO:0000259" key="3">
    <source>
        <dbReference type="PROSITE" id="PS50110"/>
    </source>
</evidence>
<dbReference type="EMBL" id="JH600068">
    <property type="protein sequence ID" value="EIG51858.1"/>
    <property type="molecule type" value="Genomic_DNA"/>
</dbReference>
<name>I2PWF2_9BACT</name>
<feature type="domain" description="Response regulatory" evidence="3">
    <location>
        <begin position="15"/>
        <end position="130"/>
    </location>
</feature>
<keyword evidence="4" id="KW-0238">DNA-binding</keyword>
<dbReference type="InterPro" id="IPR001789">
    <property type="entry name" value="Sig_transdc_resp-reg_receiver"/>
</dbReference>
<dbReference type="HOGENOM" id="CLU_1287104_0_0_7"/>